<reference evidence="2" key="1">
    <citation type="journal article" date="2021" name="PeerJ">
        <title>Extensive microbial diversity within the chicken gut microbiome revealed by metagenomics and culture.</title>
        <authorList>
            <person name="Gilroy R."/>
            <person name="Ravi A."/>
            <person name="Getino M."/>
            <person name="Pursley I."/>
            <person name="Horton D.L."/>
            <person name="Alikhan N.F."/>
            <person name="Baker D."/>
            <person name="Gharbi K."/>
            <person name="Hall N."/>
            <person name="Watson M."/>
            <person name="Adriaenssens E.M."/>
            <person name="Foster-Nyarko E."/>
            <person name="Jarju S."/>
            <person name="Secka A."/>
            <person name="Antonio M."/>
            <person name="Oren A."/>
            <person name="Chaudhuri R.R."/>
            <person name="La Ragione R."/>
            <person name="Hildebrand F."/>
            <person name="Pallen M.J."/>
        </authorList>
    </citation>
    <scope>NUCLEOTIDE SEQUENCE</scope>
    <source>
        <strain evidence="2">3204</strain>
    </source>
</reference>
<reference evidence="2" key="2">
    <citation type="submission" date="2021-04" db="EMBL/GenBank/DDBJ databases">
        <authorList>
            <person name="Gilroy R."/>
        </authorList>
    </citation>
    <scope>NUCLEOTIDE SEQUENCE</scope>
    <source>
        <strain evidence="2">3204</strain>
    </source>
</reference>
<feature type="transmembrane region" description="Helical" evidence="1">
    <location>
        <begin position="7"/>
        <end position="28"/>
    </location>
</feature>
<keyword evidence="1" id="KW-0812">Transmembrane</keyword>
<keyword evidence="1" id="KW-0472">Membrane</keyword>
<dbReference type="AlphaFoldDB" id="A0A9D1ZM46"/>
<evidence type="ECO:0000313" key="3">
    <source>
        <dbReference type="Proteomes" id="UP000824013"/>
    </source>
</evidence>
<keyword evidence="1" id="KW-1133">Transmembrane helix</keyword>
<evidence type="ECO:0000313" key="2">
    <source>
        <dbReference type="EMBL" id="HIY92080.1"/>
    </source>
</evidence>
<comment type="caution">
    <text evidence="2">The sequence shown here is derived from an EMBL/GenBank/DDBJ whole genome shotgun (WGS) entry which is preliminary data.</text>
</comment>
<protein>
    <submittedName>
        <fullName evidence="2">Uncharacterized protein</fullName>
    </submittedName>
</protein>
<dbReference type="EMBL" id="DXCM01000025">
    <property type="protein sequence ID" value="HIY92080.1"/>
    <property type="molecule type" value="Genomic_DNA"/>
</dbReference>
<organism evidence="2 3">
    <name type="scientific">Candidatus Companilactobacillus pullicola</name>
    <dbReference type="NCBI Taxonomy" id="2838523"/>
    <lineage>
        <taxon>Bacteria</taxon>
        <taxon>Bacillati</taxon>
        <taxon>Bacillota</taxon>
        <taxon>Bacilli</taxon>
        <taxon>Lactobacillales</taxon>
        <taxon>Lactobacillaceae</taxon>
        <taxon>Companilactobacillus</taxon>
    </lineage>
</organism>
<gene>
    <name evidence="2" type="ORF">H9820_03930</name>
</gene>
<sequence length="45" mass="5181">MKNYTCFNGLVVLVIFAVAFIGLAIIHWGEKHSNIKQHEAHHKQH</sequence>
<name>A0A9D1ZM46_9LACO</name>
<evidence type="ECO:0000256" key="1">
    <source>
        <dbReference type="SAM" id="Phobius"/>
    </source>
</evidence>
<accession>A0A9D1ZM46</accession>
<proteinExistence type="predicted"/>
<dbReference type="Proteomes" id="UP000824013">
    <property type="component" value="Unassembled WGS sequence"/>
</dbReference>